<organism evidence="4 5">
    <name type="scientific">Terriglobus albidus</name>
    <dbReference type="NCBI Taxonomy" id="1592106"/>
    <lineage>
        <taxon>Bacteria</taxon>
        <taxon>Pseudomonadati</taxon>
        <taxon>Acidobacteriota</taxon>
        <taxon>Terriglobia</taxon>
        <taxon>Terriglobales</taxon>
        <taxon>Acidobacteriaceae</taxon>
        <taxon>Terriglobus</taxon>
    </lineage>
</organism>
<evidence type="ECO:0000259" key="2">
    <source>
        <dbReference type="Pfam" id="PF01118"/>
    </source>
</evidence>
<dbReference type="PIRSF" id="PIRSF000148">
    <property type="entry name" value="ASA_dh"/>
    <property type="match status" value="1"/>
</dbReference>
<sequence length="347" mass="37124">MEERVYHVGVAGASSLAGKDLHEELGQSVLAAADVRLLDHEELAGTLEATEDEMSFIQKIDSDAFDGLDLVFFAGTSAQTAESWSFARKSGAGIVDMSYALEDQPETVVQAPWVEQVLAAKGPGAALSLSTVGVIAAHPGALMLSLVAARAGKNLPLKSLAAVVYEPASQMGKEAMDELHQQTLNLLSFQSLPKEQYDAQVAFNLLPVFGDGAVQRLSITEGRIRKHFAQLSAGRLPEPALQIVHAPVFHGYVISVLFEFAKPVELALLERALEGEHVEVLLGDAEPPSNVSAAGRKEILVRLPEESGAPVSRVWLWLAADNLKLAAQNAIACAVELEKLRPQGKVQ</sequence>
<comment type="similarity">
    <text evidence="1">Belongs to the aspartate-semialdehyde dehydrogenase family.</text>
</comment>
<dbReference type="GO" id="GO:0051287">
    <property type="term" value="F:NAD binding"/>
    <property type="evidence" value="ECO:0007669"/>
    <property type="project" value="InterPro"/>
</dbReference>
<dbReference type="AlphaFoldDB" id="A0A5B9EJL5"/>
<dbReference type="Pfam" id="PF01118">
    <property type="entry name" value="Semialdhyde_dh"/>
    <property type="match status" value="1"/>
</dbReference>
<dbReference type="InterPro" id="IPR012280">
    <property type="entry name" value="Semialdhyde_DH_dimer_dom"/>
</dbReference>
<dbReference type="CDD" id="cd17894">
    <property type="entry name" value="ASADH_USG1_N"/>
    <property type="match status" value="1"/>
</dbReference>
<dbReference type="SUPFAM" id="SSF51735">
    <property type="entry name" value="NAD(P)-binding Rossmann-fold domains"/>
    <property type="match status" value="1"/>
</dbReference>
<dbReference type="Pfam" id="PF02774">
    <property type="entry name" value="Semialdhyde_dhC"/>
    <property type="match status" value="1"/>
</dbReference>
<dbReference type="InterPro" id="IPR000534">
    <property type="entry name" value="Semialdehyde_DH_NAD-bd"/>
</dbReference>
<feature type="domain" description="Semialdehyde dehydrogenase NAD-binding" evidence="2">
    <location>
        <begin position="8"/>
        <end position="111"/>
    </location>
</feature>
<reference evidence="4 5" key="1">
    <citation type="submission" date="2019-08" db="EMBL/GenBank/DDBJ databases">
        <title>Complete genome sequence of Terriglobus albidus strain ORNL.</title>
        <authorList>
            <person name="Podar M."/>
        </authorList>
    </citation>
    <scope>NUCLEOTIDE SEQUENCE [LARGE SCALE GENOMIC DNA]</scope>
    <source>
        <strain evidence="4 5">ORNL</strain>
    </source>
</reference>
<dbReference type="EMBL" id="CP042806">
    <property type="protein sequence ID" value="QEE31265.1"/>
    <property type="molecule type" value="Genomic_DNA"/>
</dbReference>
<evidence type="ECO:0000313" key="4">
    <source>
        <dbReference type="EMBL" id="QEE31265.1"/>
    </source>
</evidence>
<dbReference type="OrthoDB" id="115554at2"/>
<dbReference type="GO" id="GO:0046983">
    <property type="term" value="F:protein dimerization activity"/>
    <property type="evidence" value="ECO:0007669"/>
    <property type="project" value="InterPro"/>
</dbReference>
<evidence type="ECO:0000256" key="1">
    <source>
        <dbReference type="ARBA" id="ARBA00010584"/>
    </source>
</evidence>
<dbReference type="PANTHER" id="PTHR46278:SF2">
    <property type="entry name" value="ASPARTATE-SEMIALDEHYDE DEHYDROGENASE"/>
    <property type="match status" value="1"/>
</dbReference>
<dbReference type="PANTHER" id="PTHR46278">
    <property type="entry name" value="DEHYDROGENASE, PUTATIVE-RELATED"/>
    <property type="match status" value="1"/>
</dbReference>
<feature type="domain" description="Semialdehyde dehydrogenase dimerisation" evidence="3">
    <location>
        <begin position="155"/>
        <end position="323"/>
    </location>
</feature>
<proteinExistence type="inferred from homology"/>
<evidence type="ECO:0000259" key="3">
    <source>
        <dbReference type="Pfam" id="PF02774"/>
    </source>
</evidence>
<dbReference type="Proteomes" id="UP000321820">
    <property type="component" value="Chromosome"/>
</dbReference>
<dbReference type="GO" id="GO:0016620">
    <property type="term" value="F:oxidoreductase activity, acting on the aldehyde or oxo group of donors, NAD or NADP as acceptor"/>
    <property type="evidence" value="ECO:0007669"/>
    <property type="project" value="InterPro"/>
</dbReference>
<dbReference type="KEGG" id="talb:FTW19_09270"/>
<accession>A0A5B9EJL5</accession>
<gene>
    <name evidence="4" type="ORF">FTW19_09270</name>
</gene>
<name>A0A5B9EJL5_9BACT</name>
<dbReference type="GO" id="GO:0008652">
    <property type="term" value="P:amino acid biosynthetic process"/>
    <property type="evidence" value="ECO:0007669"/>
    <property type="project" value="InterPro"/>
</dbReference>
<dbReference type="Gene3D" id="3.30.360.10">
    <property type="entry name" value="Dihydrodipicolinate Reductase, domain 2"/>
    <property type="match status" value="1"/>
</dbReference>
<dbReference type="Gene3D" id="3.40.50.720">
    <property type="entry name" value="NAD(P)-binding Rossmann-like Domain"/>
    <property type="match status" value="1"/>
</dbReference>
<keyword evidence="5" id="KW-1185">Reference proteome</keyword>
<dbReference type="SUPFAM" id="SSF55347">
    <property type="entry name" value="Glyceraldehyde-3-phosphate dehydrogenase-like, C-terminal domain"/>
    <property type="match status" value="1"/>
</dbReference>
<dbReference type="CDD" id="cd18129">
    <property type="entry name" value="ASADH_C_USG1_like"/>
    <property type="match status" value="1"/>
</dbReference>
<protein>
    <submittedName>
        <fullName evidence="4">Segregation protein B</fullName>
    </submittedName>
</protein>
<evidence type="ECO:0000313" key="5">
    <source>
        <dbReference type="Proteomes" id="UP000321820"/>
    </source>
</evidence>
<dbReference type="InterPro" id="IPR036291">
    <property type="entry name" value="NAD(P)-bd_dom_sf"/>
</dbReference>